<evidence type="ECO:0000256" key="6">
    <source>
        <dbReference type="ARBA" id="ARBA00022989"/>
    </source>
</evidence>
<dbReference type="PROSITE" id="PS51257">
    <property type="entry name" value="PROKAR_LIPOPROTEIN"/>
    <property type="match status" value="1"/>
</dbReference>
<keyword evidence="3" id="KW-0813">Transport</keyword>
<proteinExistence type="inferred from homology"/>
<evidence type="ECO:0000256" key="5">
    <source>
        <dbReference type="ARBA" id="ARBA00022781"/>
    </source>
</evidence>
<keyword evidence="8 9" id="KW-0472">Membrane</keyword>
<dbReference type="AlphaFoldDB" id="A0A6J2TKG9"/>
<sequence length="87" mass="10128">MDKNFALIFFTLFWVVFAIIGSCIGGLFRERAVIRCCVIMTAICCWLVWIVTFLMQMNPLQGPRADQKIIFGMMCYWKNSYIDDSVL</sequence>
<dbReference type="RefSeq" id="XP_030376504.1">
    <property type="nucleotide sequence ID" value="XM_030520644.1"/>
</dbReference>
<keyword evidence="4 9" id="KW-0812">Transmembrane</keyword>
<keyword evidence="10" id="KW-1185">Reference proteome</keyword>
<dbReference type="GO" id="GO:0033181">
    <property type="term" value="C:plasma membrane proton-transporting V-type ATPase complex"/>
    <property type="evidence" value="ECO:0007669"/>
    <property type="project" value="TreeGrafter"/>
</dbReference>
<dbReference type="Pfam" id="PF05493">
    <property type="entry name" value="ATP_synt_H"/>
    <property type="match status" value="1"/>
</dbReference>
<dbReference type="GO" id="GO:0012505">
    <property type="term" value="C:endomembrane system"/>
    <property type="evidence" value="ECO:0007669"/>
    <property type="project" value="UniProtKB-SubCell"/>
</dbReference>
<dbReference type="Proteomes" id="UP000504634">
    <property type="component" value="Unplaced"/>
</dbReference>
<evidence type="ECO:0000256" key="8">
    <source>
        <dbReference type="ARBA" id="ARBA00023136"/>
    </source>
</evidence>
<evidence type="ECO:0000313" key="11">
    <source>
        <dbReference type="RefSeq" id="XP_030376504.1"/>
    </source>
</evidence>
<name>A0A6J2TKG9_DROLE</name>
<comment type="subcellular location">
    <subcellularLocation>
        <location evidence="1">Endomembrane system</location>
        <topology evidence="1">Multi-pass membrane protein</topology>
    </subcellularLocation>
</comment>
<dbReference type="InterPro" id="IPR008389">
    <property type="entry name" value="ATPase_V0-cplx_e1/e2_su"/>
</dbReference>
<evidence type="ECO:0000256" key="9">
    <source>
        <dbReference type="SAM" id="Phobius"/>
    </source>
</evidence>
<evidence type="ECO:0000256" key="1">
    <source>
        <dbReference type="ARBA" id="ARBA00004127"/>
    </source>
</evidence>
<dbReference type="CTD" id="42041"/>
<dbReference type="GO" id="GO:0033179">
    <property type="term" value="C:proton-transporting V-type ATPase, V0 domain"/>
    <property type="evidence" value="ECO:0007669"/>
    <property type="project" value="InterPro"/>
</dbReference>
<dbReference type="GeneID" id="115625552"/>
<keyword evidence="7" id="KW-0406">Ion transport</keyword>
<feature type="transmembrane region" description="Helical" evidence="9">
    <location>
        <begin position="6"/>
        <end position="25"/>
    </location>
</feature>
<dbReference type="PANTHER" id="PTHR12263">
    <property type="entry name" value="VACUOLAR ATP SYNTHASE SUBUNIT H"/>
    <property type="match status" value="1"/>
</dbReference>
<dbReference type="GO" id="GO:0046961">
    <property type="term" value="F:proton-transporting ATPase activity, rotational mechanism"/>
    <property type="evidence" value="ECO:0007669"/>
    <property type="project" value="InterPro"/>
</dbReference>
<comment type="similarity">
    <text evidence="2">Belongs to the V-ATPase e1/e2 subunit family.</text>
</comment>
<keyword evidence="6 9" id="KW-1133">Transmembrane helix</keyword>
<evidence type="ECO:0000313" key="10">
    <source>
        <dbReference type="Proteomes" id="UP000504634"/>
    </source>
</evidence>
<accession>A0A6J2TKG9</accession>
<evidence type="ECO:0000256" key="2">
    <source>
        <dbReference type="ARBA" id="ARBA00008328"/>
    </source>
</evidence>
<feature type="transmembrane region" description="Helical" evidence="9">
    <location>
        <begin position="32"/>
        <end position="55"/>
    </location>
</feature>
<keyword evidence="5" id="KW-0375">Hydrogen ion transport</keyword>
<dbReference type="OrthoDB" id="1508846at2759"/>
<organism evidence="10 11">
    <name type="scientific">Drosophila lebanonensis</name>
    <name type="common">Fruit fly</name>
    <name type="synonym">Scaptodrosophila lebanonensis</name>
    <dbReference type="NCBI Taxonomy" id="7225"/>
    <lineage>
        <taxon>Eukaryota</taxon>
        <taxon>Metazoa</taxon>
        <taxon>Ecdysozoa</taxon>
        <taxon>Arthropoda</taxon>
        <taxon>Hexapoda</taxon>
        <taxon>Insecta</taxon>
        <taxon>Pterygota</taxon>
        <taxon>Neoptera</taxon>
        <taxon>Endopterygota</taxon>
        <taxon>Diptera</taxon>
        <taxon>Brachycera</taxon>
        <taxon>Muscomorpha</taxon>
        <taxon>Ephydroidea</taxon>
        <taxon>Drosophilidae</taxon>
        <taxon>Scaptodrosophila</taxon>
    </lineage>
</organism>
<reference evidence="11" key="1">
    <citation type="submission" date="2025-08" db="UniProtKB">
        <authorList>
            <consortium name="RefSeq"/>
        </authorList>
    </citation>
    <scope>IDENTIFICATION</scope>
    <source>
        <strain evidence="11">11010-0011.00</strain>
        <tissue evidence="11">Whole body</tissue>
    </source>
</reference>
<gene>
    <name evidence="11" type="primary">LOC115625552</name>
</gene>
<dbReference type="PANTHER" id="PTHR12263:SF0">
    <property type="entry name" value="V-TYPE PROTON ATPASE SUBUNIT"/>
    <property type="match status" value="1"/>
</dbReference>
<evidence type="ECO:0000256" key="4">
    <source>
        <dbReference type="ARBA" id="ARBA00022692"/>
    </source>
</evidence>
<protein>
    <submittedName>
        <fullName evidence="11">V-type proton ATPase subunit e</fullName>
    </submittedName>
</protein>
<evidence type="ECO:0000256" key="3">
    <source>
        <dbReference type="ARBA" id="ARBA00022448"/>
    </source>
</evidence>
<evidence type="ECO:0000256" key="7">
    <source>
        <dbReference type="ARBA" id="ARBA00023065"/>
    </source>
</evidence>